<dbReference type="AlphaFoldDB" id="A0AAV1AZ41"/>
<dbReference type="SUPFAM" id="SSF52172">
    <property type="entry name" value="CheY-like"/>
    <property type="match status" value="1"/>
</dbReference>
<dbReference type="EMBL" id="OX451740">
    <property type="protein sequence ID" value="CAI8614448.1"/>
    <property type="molecule type" value="Genomic_DNA"/>
</dbReference>
<evidence type="ECO:0000256" key="1">
    <source>
        <dbReference type="PROSITE-ProRule" id="PRU00169"/>
    </source>
</evidence>
<keyword evidence="4" id="KW-1185">Reference proteome</keyword>
<dbReference type="Pfam" id="PF00072">
    <property type="entry name" value="Response_reg"/>
    <property type="match status" value="1"/>
</dbReference>
<dbReference type="PROSITE" id="PS50110">
    <property type="entry name" value="RESPONSE_REGULATORY"/>
    <property type="match status" value="1"/>
</dbReference>
<dbReference type="PANTHER" id="PTHR43228">
    <property type="entry name" value="TWO-COMPONENT RESPONSE REGULATOR"/>
    <property type="match status" value="1"/>
</dbReference>
<dbReference type="CDD" id="cd17546">
    <property type="entry name" value="REC_hyHK_CKI1_RcsC-like"/>
    <property type="match status" value="1"/>
</dbReference>
<keyword evidence="1" id="KW-0597">Phosphoprotein</keyword>
<dbReference type="PANTHER" id="PTHR43228:SF12">
    <property type="entry name" value="TWO-COMPONENT RESPONSE REGULATOR 24"/>
    <property type="match status" value="1"/>
</dbReference>
<accession>A0AAV1AZ41</accession>
<dbReference type="InterPro" id="IPR011006">
    <property type="entry name" value="CheY-like_superfamily"/>
</dbReference>
<reference evidence="3 4" key="1">
    <citation type="submission" date="2023-01" db="EMBL/GenBank/DDBJ databases">
        <authorList>
            <person name="Kreplak J."/>
        </authorList>
    </citation>
    <scope>NUCLEOTIDE SEQUENCE [LARGE SCALE GENOMIC DNA]</scope>
</reference>
<protein>
    <recommendedName>
        <fullName evidence="2">Response regulatory domain-containing protein</fullName>
    </recommendedName>
</protein>
<evidence type="ECO:0000313" key="3">
    <source>
        <dbReference type="EMBL" id="CAI8614448.1"/>
    </source>
</evidence>
<evidence type="ECO:0000259" key="2">
    <source>
        <dbReference type="PROSITE" id="PS50110"/>
    </source>
</evidence>
<dbReference type="GO" id="GO:0000160">
    <property type="term" value="P:phosphorelay signal transduction system"/>
    <property type="evidence" value="ECO:0007669"/>
    <property type="project" value="InterPro"/>
</dbReference>
<dbReference type="SMART" id="SM00448">
    <property type="entry name" value="REC"/>
    <property type="match status" value="1"/>
</dbReference>
<sequence length="133" mass="14803">MALPDNFASKLTALVVDDTEIIRKIHQKMLSSLGVKSQGVKNGKEALEIHSYGQKFDLILMDKDMPIMNGVEATKELRAMGICSTIVGVSSHSMEEEIVKFMEAGLDEYQEKPLNKVKLSSIIDKIKHNLISK</sequence>
<dbReference type="InterPro" id="IPR052048">
    <property type="entry name" value="ST_Response_Regulator"/>
</dbReference>
<feature type="modified residue" description="4-aspartylphosphate" evidence="1">
    <location>
        <position position="62"/>
    </location>
</feature>
<name>A0AAV1AZ41_VICFA</name>
<organism evidence="3 4">
    <name type="scientific">Vicia faba</name>
    <name type="common">Broad bean</name>
    <name type="synonym">Faba vulgaris</name>
    <dbReference type="NCBI Taxonomy" id="3906"/>
    <lineage>
        <taxon>Eukaryota</taxon>
        <taxon>Viridiplantae</taxon>
        <taxon>Streptophyta</taxon>
        <taxon>Embryophyta</taxon>
        <taxon>Tracheophyta</taxon>
        <taxon>Spermatophyta</taxon>
        <taxon>Magnoliopsida</taxon>
        <taxon>eudicotyledons</taxon>
        <taxon>Gunneridae</taxon>
        <taxon>Pentapetalae</taxon>
        <taxon>rosids</taxon>
        <taxon>fabids</taxon>
        <taxon>Fabales</taxon>
        <taxon>Fabaceae</taxon>
        <taxon>Papilionoideae</taxon>
        <taxon>50 kb inversion clade</taxon>
        <taxon>NPAAA clade</taxon>
        <taxon>Hologalegina</taxon>
        <taxon>IRL clade</taxon>
        <taxon>Fabeae</taxon>
        <taxon>Vicia</taxon>
    </lineage>
</organism>
<proteinExistence type="predicted"/>
<evidence type="ECO:0000313" key="4">
    <source>
        <dbReference type="Proteomes" id="UP001157006"/>
    </source>
</evidence>
<dbReference type="InterPro" id="IPR001789">
    <property type="entry name" value="Sig_transdc_resp-reg_receiver"/>
</dbReference>
<gene>
    <name evidence="3" type="ORF">VFH_V129960</name>
</gene>
<dbReference type="Proteomes" id="UP001157006">
    <property type="component" value="Chromosome 5"/>
</dbReference>
<feature type="domain" description="Response regulatory" evidence="2">
    <location>
        <begin position="12"/>
        <end position="127"/>
    </location>
</feature>
<dbReference type="Gene3D" id="3.40.50.2300">
    <property type="match status" value="1"/>
</dbReference>